<protein>
    <submittedName>
        <fullName evidence="1">Uncharacterized protein</fullName>
    </submittedName>
</protein>
<dbReference type="Proteomes" id="UP001189624">
    <property type="component" value="Chromosome 10"/>
</dbReference>
<evidence type="ECO:0000313" key="1">
    <source>
        <dbReference type="EMBL" id="CAJ1977757.1"/>
    </source>
</evidence>
<accession>A0AA86W3E4</accession>
<dbReference type="EMBL" id="OY731407">
    <property type="protein sequence ID" value="CAJ1977757.1"/>
    <property type="molecule type" value="Genomic_DNA"/>
</dbReference>
<dbReference type="Gramene" id="rna-AYBTSS11_LOCUS29927">
    <property type="protein sequence ID" value="CAJ1977757.1"/>
    <property type="gene ID" value="gene-AYBTSS11_LOCUS29927"/>
</dbReference>
<evidence type="ECO:0000313" key="2">
    <source>
        <dbReference type="Proteomes" id="UP001189624"/>
    </source>
</evidence>
<reference evidence="1" key="1">
    <citation type="submission" date="2023-10" db="EMBL/GenBank/DDBJ databases">
        <authorList>
            <person name="Domelevo Entfellner J.-B."/>
        </authorList>
    </citation>
    <scope>NUCLEOTIDE SEQUENCE</scope>
</reference>
<name>A0AA86W3E4_9FABA</name>
<proteinExistence type="predicted"/>
<keyword evidence="2" id="KW-1185">Reference proteome</keyword>
<gene>
    <name evidence="1" type="ORF">AYBTSS11_LOCUS29927</name>
</gene>
<sequence>MNPPPLAQTWKYFHKAPFADILQSQFQHNRTCSSYGSPLKYCVVPRLKYPPWTVSCISLYASYIYLSLLWMEAVVDFYYEHELNLGGYMCMLGEINWQKYDCSYADFPLHVMKGGC</sequence>
<dbReference type="AlphaFoldDB" id="A0AA86W3E4"/>
<organism evidence="1 2">
    <name type="scientific">Sphenostylis stenocarpa</name>
    <dbReference type="NCBI Taxonomy" id="92480"/>
    <lineage>
        <taxon>Eukaryota</taxon>
        <taxon>Viridiplantae</taxon>
        <taxon>Streptophyta</taxon>
        <taxon>Embryophyta</taxon>
        <taxon>Tracheophyta</taxon>
        <taxon>Spermatophyta</taxon>
        <taxon>Magnoliopsida</taxon>
        <taxon>eudicotyledons</taxon>
        <taxon>Gunneridae</taxon>
        <taxon>Pentapetalae</taxon>
        <taxon>rosids</taxon>
        <taxon>fabids</taxon>
        <taxon>Fabales</taxon>
        <taxon>Fabaceae</taxon>
        <taxon>Papilionoideae</taxon>
        <taxon>50 kb inversion clade</taxon>
        <taxon>NPAAA clade</taxon>
        <taxon>indigoferoid/millettioid clade</taxon>
        <taxon>Phaseoleae</taxon>
        <taxon>Sphenostylis</taxon>
    </lineage>
</organism>